<sequence>MEQLGTIGAFLGNTTSPVCQEVYDLQPVTHRRLPPSDLFCVAVDPQSCGHLSSSFSENLQCVHYLIAFVLPIIKARRPEICA</sequence>
<proteinExistence type="predicted"/>
<organism evidence="1 2">
    <name type="scientific">Taenia crassiceps</name>
    <dbReference type="NCBI Taxonomy" id="6207"/>
    <lineage>
        <taxon>Eukaryota</taxon>
        <taxon>Metazoa</taxon>
        <taxon>Spiralia</taxon>
        <taxon>Lophotrochozoa</taxon>
        <taxon>Platyhelminthes</taxon>
        <taxon>Cestoda</taxon>
        <taxon>Eucestoda</taxon>
        <taxon>Cyclophyllidea</taxon>
        <taxon>Taeniidae</taxon>
        <taxon>Taenia</taxon>
    </lineage>
</organism>
<comment type="caution">
    <text evidence="1">The sequence shown here is derived from an EMBL/GenBank/DDBJ whole genome shotgun (WGS) entry which is preliminary data.</text>
</comment>
<dbReference type="Proteomes" id="UP001651158">
    <property type="component" value="Unassembled WGS sequence"/>
</dbReference>
<dbReference type="EMBL" id="JAKROA010000009">
    <property type="protein sequence ID" value="KAL5105094.1"/>
    <property type="molecule type" value="Genomic_DNA"/>
</dbReference>
<evidence type="ECO:0000313" key="2">
    <source>
        <dbReference type="Proteomes" id="UP001651158"/>
    </source>
</evidence>
<accession>A0ABR4Q644</accession>
<protein>
    <submittedName>
        <fullName evidence="1">Uncharacterized protein</fullName>
    </submittedName>
</protein>
<evidence type="ECO:0000313" key="1">
    <source>
        <dbReference type="EMBL" id="KAL5105094.1"/>
    </source>
</evidence>
<name>A0ABR4Q644_9CEST</name>
<keyword evidence="2" id="KW-1185">Reference proteome</keyword>
<reference evidence="1 2" key="1">
    <citation type="journal article" date="2022" name="Front. Cell. Infect. Microbiol.">
        <title>The Genomes of Two Strains of Taenia crassiceps the Animal Model for the Study of Human Cysticercosis.</title>
        <authorList>
            <person name="Bobes R.J."/>
            <person name="Estrada K."/>
            <person name="Rios-Valencia D.G."/>
            <person name="Calderon-Gallegos A."/>
            <person name="de la Torre P."/>
            <person name="Carrero J.C."/>
            <person name="Sanchez-Flores A."/>
            <person name="Laclette J.P."/>
        </authorList>
    </citation>
    <scope>NUCLEOTIDE SEQUENCE [LARGE SCALE GENOMIC DNA]</scope>
    <source>
        <strain evidence="1">WFUcys</strain>
    </source>
</reference>
<gene>
    <name evidence="1" type="ORF">TcWFU_001192</name>
</gene>